<dbReference type="AlphaFoldDB" id="A0AAF0U8Y9"/>
<keyword evidence="4" id="KW-0255">Endonuclease</keyword>
<keyword evidence="9" id="KW-1185">Reference proteome</keyword>
<dbReference type="GO" id="GO:0016787">
    <property type="term" value="F:hydrolase activity"/>
    <property type="evidence" value="ECO:0007669"/>
    <property type="project" value="UniProtKB-KW"/>
</dbReference>
<dbReference type="InterPro" id="IPR043502">
    <property type="entry name" value="DNA/RNA_pol_sf"/>
</dbReference>
<dbReference type="SUPFAM" id="SSF56672">
    <property type="entry name" value="DNA/RNA polymerases"/>
    <property type="match status" value="1"/>
</dbReference>
<name>A0AAF0U8Y9_SOLVR</name>
<keyword evidence="6" id="KW-0695">RNA-directed DNA polymerase</keyword>
<dbReference type="Pfam" id="PF17917">
    <property type="entry name" value="RT_RNaseH"/>
    <property type="match status" value="1"/>
</dbReference>
<sequence>MQNGKVIAYPSEQLKIHEWNYPTFDLKLVVVQFSLKIWHYYLYGLHIYMVTDDISLHYVFSYI</sequence>
<proteinExistence type="predicted"/>
<evidence type="ECO:0000259" key="7">
    <source>
        <dbReference type="Pfam" id="PF17917"/>
    </source>
</evidence>
<evidence type="ECO:0000313" key="8">
    <source>
        <dbReference type="EMBL" id="WMV41394.1"/>
    </source>
</evidence>
<organism evidence="8 9">
    <name type="scientific">Solanum verrucosum</name>
    <dbReference type="NCBI Taxonomy" id="315347"/>
    <lineage>
        <taxon>Eukaryota</taxon>
        <taxon>Viridiplantae</taxon>
        <taxon>Streptophyta</taxon>
        <taxon>Embryophyta</taxon>
        <taxon>Tracheophyta</taxon>
        <taxon>Spermatophyta</taxon>
        <taxon>Magnoliopsida</taxon>
        <taxon>eudicotyledons</taxon>
        <taxon>Gunneridae</taxon>
        <taxon>Pentapetalae</taxon>
        <taxon>asterids</taxon>
        <taxon>lamiids</taxon>
        <taxon>Solanales</taxon>
        <taxon>Solanaceae</taxon>
        <taxon>Solanoideae</taxon>
        <taxon>Solaneae</taxon>
        <taxon>Solanum</taxon>
    </lineage>
</organism>
<evidence type="ECO:0000256" key="4">
    <source>
        <dbReference type="ARBA" id="ARBA00022759"/>
    </source>
</evidence>
<keyword evidence="1" id="KW-0808">Transferase</keyword>
<feature type="domain" description="Reverse transcriptase RNase H-like" evidence="7">
    <location>
        <begin position="5"/>
        <end position="61"/>
    </location>
</feature>
<reference evidence="8" key="1">
    <citation type="submission" date="2023-08" db="EMBL/GenBank/DDBJ databases">
        <title>A de novo genome assembly of Solanum verrucosum Schlechtendal, a Mexican diploid species geographically isolated from the other diploid A-genome species in potato relatives.</title>
        <authorList>
            <person name="Hosaka K."/>
        </authorList>
    </citation>
    <scope>NUCLEOTIDE SEQUENCE</scope>
    <source>
        <tissue evidence="8">Young leaves</tissue>
    </source>
</reference>
<keyword evidence="3" id="KW-0540">Nuclease</keyword>
<protein>
    <recommendedName>
        <fullName evidence="7">Reverse transcriptase RNase H-like domain-containing protein</fullName>
    </recommendedName>
</protein>
<gene>
    <name evidence="8" type="ORF">MTR67_034779</name>
</gene>
<evidence type="ECO:0000256" key="1">
    <source>
        <dbReference type="ARBA" id="ARBA00022679"/>
    </source>
</evidence>
<evidence type="ECO:0000256" key="6">
    <source>
        <dbReference type="ARBA" id="ARBA00022918"/>
    </source>
</evidence>
<dbReference type="GO" id="GO:0004519">
    <property type="term" value="F:endonuclease activity"/>
    <property type="evidence" value="ECO:0007669"/>
    <property type="project" value="UniProtKB-KW"/>
</dbReference>
<evidence type="ECO:0000256" key="2">
    <source>
        <dbReference type="ARBA" id="ARBA00022695"/>
    </source>
</evidence>
<evidence type="ECO:0000256" key="5">
    <source>
        <dbReference type="ARBA" id="ARBA00022801"/>
    </source>
</evidence>
<evidence type="ECO:0000313" key="9">
    <source>
        <dbReference type="Proteomes" id="UP001234989"/>
    </source>
</evidence>
<dbReference type="GO" id="GO:0003964">
    <property type="term" value="F:RNA-directed DNA polymerase activity"/>
    <property type="evidence" value="ECO:0007669"/>
    <property type="project" value="UniProtKB-KW"/>
</dbReference>
<keyword evidence="2" id="KW-0548">Nucleotidyltransferase</keyword>
<dbReference type="EMBL" id="CP133619">
    <property type="protein sequence ID" value="WMV41394.1"/>
    <property type="molecule type" value="Genomic_DNA"/>
</dbReference>
<accession>A0AAF0U8Y9</accession>
<dbReference type="Proteomes" id="UP001234989">
    <property type="component" value="Chromosome 8"/>
</dbReference>
<keyword evidence="5" id="KW-0378">Hydrolase</keyword>
<dbReference type="InterPro" id="IPR041373">
    <property type="entry name" value="RT_RNaseH"/>
</dbReference>
<evidence type="ECO:0000256" key="3">
    <source>
        <dbReference type="ARBA" id="ARBA00022722"/>
    </source>
</evidence>